<protein>
    <submittedName>
        <fullName evidence="1">Uncharacterized protein</fullName>
    </submittedName>
</protein>
<dbReference type="Proteomes" id="UP001164743">
    <property type="component" value="Chromosome 3A"/>
</dbReference>
<evidence type="ECO:0000313" key="1">
    <source>
        <dbReference type="EMBL" id="WAQ82819.1"/>
    </source>
</evidence>
<dbReference type="GeneID" id="77808021"/>
<proteinExistence type="predicted"/>
<dbReference type="RefSeq" id="XP_053018374.1">
    <property type="nucleotide sequence ID" value="XM_053167126.1"/>
</dbReference>
<accession>A0ABY7CCP0</accession>
<name>A0ABY7CCP0_9BASI</name>
<reference evidence="1" key="1">
    <citation type="submission" date="2022-10" db="EMBL/GenBank/DDBJ databases">
        <title>Puccinia triticina Genome sequencing and assembly.</title>
        <authorList>
            <person name="Li C."/>
        </authorList>
    </citation>
    <scope>NUCLEOTIDE SEQUENCE</scope>
    <source>
        <strain evidence="1">Pt15</strain>
    </source>
</reference>
<dbReference type="EMBL" id="CP110423">
    <property type="protein sequence ID" value="WAQ82819.1"/>
    <property type="molecule type" value="Genomic_DNA"/>
</dbReference>
<organism evidence="1 2">
    <name type="scientific">Puccinia triticina</name>
    <dbReference type="NCBI Taxonomy" id="208348"/>
    <lineage>
        <taxon>Eukaryota</taxon>
        <taxon>Fungi</taxon>
        <taxon>Dikarya</taxon>
        <taxon>Basidiomycota</taxon>
        <taxon>Pucciniomycotina</taxon>
        <taxon>Pucciniomycetes</taxon>
        <taxon>Pucciniales</taxon>
        <taxon>Pucciniaceae</taxon>
        <taxon>Puccinia</taxon>
    </lineage>
</organism>
<gene>
    <name evidence="1" type="ORF">PtA15_3A183</name>
</gene>
<sequence>MTNPKAKRQPIQTASTDFKPYDKANYRADLVGFITAVDSQAYIPTKIKVNNELRDLAHETSQHAGSTYFTALIGRGVFGTGAFPLTTKTSSITRSSPHSLKIKNTRNAVPATGKICPISQDNRSITGKNRGRITCADLRPIACQNCSPICQNCSPIACQNCSSICQNCSPITCQNSCGPITGQNPIKIFQAQGGIGLTIS</sequence>
<keyword evidence="2" id="KW-1185">Reference proteome</keyword>
<evidence type="ECO:0000313" key="2">
    <source>
        <dbReference type="Proteomes" id="UP001164743"/>
    </source>
</evidence>